<dbReference type="SUPFAM" id="SSF53098">
    <property type="entry name" value="Ribonuclease H-like"/>
    <property type="match status" value="1"/>
</dbReference>
<dbReference type="PANTHER" id="PTHR33033">
    <property type="entry name" value="POLYNUCLEOTIDYL TRANSFERASE, RIBONUCLEASE H-LIKE SUPERFAMILY PROTEIN-RELATED"/>
    <property type="match status" value="1"/>
</dbReference>
<dbReference type="Gramene" id="EOY20372">
    <property type="protein sequence ID" value="EOY20372"/>
    <property type="gene ID" value="TCM_046248"/>
</dbReference>
<sequence length="93" mass="10417">MENGKERRVHPRPNVRTKKLVVWSKLEEGWLKFNMDGASRGNPGEIGIGGILKDHRGTTLILISKFMVELMVVKEAIIALCASVWSNSSLEIE</sequence>
<dbReference type="GO" id="GO:0003676">
    <property type="term" value="F:nucleic acid binding"/>
    <property type="evidence" value="ECO:0007669"/>
    <property type="project" value="InterPro"/>
</dbReference>
<gene>
    <name evidence="2" type="ORF">TCM_046248</name>
</gene>
<accession>S1SI86</accession>
<dbReference type="InParanoid" id="S1SI86"/>
<keyword evidence="3" id="KW-1185">Reference proteome</keyword>
<dbReference type="PROSITE" id="PS50879">
    <property type="entry name" value="RNASE_H_1"/>
    <property type="match status" value="1"/>
</dbReference>
<dbReference type="AlphaFoldDB" id="S1SI86"/>
<dbReference type="InterPro" id="IPR036397">
    <property type="entry name" value="RNaseH_sf"/>
</dbReference>
<feature type="domain" description="RNase H type-1" evidence="1">
    <location>
        <begin position="27"/>
        <end position="93"/>
    </location>
</feature>
<evidence type="ECO:0000313" key="3">
    <source>
        <dbReference type="Proteomes" id="UP000026915"/>
    </source>
</evidence>
<evidence type="ECO:0000313" key="2">
    <source>
        <dbReference type="EMBL" id="EOY20372.1"/>
    </source>
</evidence>
<dbReference type="GO" id="GO:0004523">
    <property type="term" value="F:RNA-DNA hybrid ribonuclease activity"/>
    <property type="evidence" value="ECO:0007669"/>
    <property type="project" value="InterPro"/>
</dbReference>
<reference evidence="2 3" key="1">
    <citation type="journal article" date="2013" name="Genome Biol.">
        <title>The genome sequence of the most widely cultivated cacao type and its use to identify candidate genes regulating pod color.</title>
        <authorList>
            <person name="Motamayor J.C."/>
            <person name="Mockaitis K."/>
            <person name="Schmutz J."/>
            <person name="Haiminen N."/>
            <person name="Iii D.L."/>
            <person name="Cornejo O."/>
            <person name="Findley S.D."/>
            <person name="Zheng P."/>
            <person name="Utro F."/>
            <person name="Royaert S."/>
            <person name="Saski C."/>
            <person name="Jenkins J."/>
            <person name="Podicheti R."/>
            <person name="Zhao M."/>
            <person name="Scheffler B.E."/>
            <person name="Stack J.C."/>
            <person name="Feltus F.A."/>
            <person name="Mustiga G.M."/>
            <person name="Amores F."/>
            <person name="Phillips W."/>
            <person name="Marelli J.P."/>
            <person name="May G.D."/>
            <person name="Shapiro H."/>
            <person name="Ma J."/>
            <person name="Bustamante C.D."/>
            <person name="Schnell R.J."/>
            <person name="Main D."/>
            <person name="Gilbert D."/>
            <person name="Parida L."/>
            <person name="Kuhn D.N."/>
        </authorList>
    </citation>
    <scope>NUCLEOTIDE SEQUENCE [LARGE SCALE GENOMIC DNA]</scope>
    <source>
        <strain evidence="3">cv. Matina 1-6</strain>
    </source>
</reference>
<dbReference type="EMBL" id="KE133084">
    <property type="protein sequence ID" value="EOY20372.1"/>
    <property type="molecule type" value="Genomic_DNA"/>
</dbReference>
<dbReference type="Gene3D" id="3.30.420.10">
    <property type="entry name" value="Ribonuclease H-like superfamily/Ribonuclease H"/>
    <property type="match status" value="1"/>
</dbReference>
<dbReference type="InterPro" id="IPR012337">
    <property type="entry name" value="RNaseH-like_sf"/>
</dbReference>
<dbReference type="Proteomes" id="UP000026915">
    <property type="component" value="Unassembled WGS sequence"/>
</dbReference>
<evidence type="ECO:0000259" key="1">
    <source>
        <dbReference type="PROSITE" id="PS50879"/>
    </source>
</evidence>
<organism evidence="2 3">
    <name type="scientific">Theobroma cacao</name>
    <name type="common">Cacao</name>
    <name type="synonym">Cocoa</name>
    <dbReference type="NCBI Taxonomy" id="3641"/>
    <lineage>
        <taxon>Eukaryota</taxon>
        <taxon>Viridiplantae</taxon>
        <taxon>Streptophyta</taxon>
        <taxon>Embryophyta</taxon>
        <taxon>Tracheophyta</taxon>
        <taxon>Spermatophyta</taxon>
        <taxon>Magnoliopsida</taxon>
        <taxon>eudicotyledons</taxon>
        <taxon>Gunneridae</taxon>
        <taxon>Pentapetalae</taxon>
        <taxon>rosids</taxon>
        <taxon>malvids</taxon>
        <taxon>Malvales</taxon>
        <taxon>Malvaceae</taxon>
        <taxon>Byttnerioideae</taxon>
        <taxon>Theobroma</taxon>
    </lineage>
</organism>
<dbReference type="HOGENOM" id="CLU_2403993_0_0_1"/>
<dbReference type="PANTHER" id="PTHR33033:SF121">
    <property type="entry name" value="POLYNUCLEOTIDYL TRANSFERASE, RIBONUCLEASE H-LIKE SUPERFAMILY PROTEIN"/>
    <property type="match status" value="1"/>
</dbReference>
<name>S1SI86_THECC</name>
<proteinExistence type="predicted"/>
<dbReference type="InterPro" id="IPR002156">
    <property type="entry name" value="RNaseH_domain"/>
</dbReference>
<protein>
    <recommendedName>
        <fullName evidence="1">RNase H type-1 domain-containing protein</fullName>
    </recommendedName>
</protein>